<evidence type="ECO:0000256" key="9">
    <source>
        <dbReference type="SAM" id="MobiDB-lite"/>
    </source>
</evidence>
<evidence type="ECO:0000256" key="2">
    <source>
        <dbReference type="ARBA" id="ARBA00012438"/>
    </source>
</evidence>
<gene>
    <name evidence="13" type="ORF">M529_15195</name>
</gene>
<dbReference type="FunFam" id="3.30.565.10:FF:000010">
    <property type="entry name" value="Sensor histidine kinase RcsC"/>
    <property type="match status" value="1"/>
</dbReference>
<name>T0J010_9SPHN</name>
<dbReference type="InterPro" id="IPR004358">
    <property type="entry name" value="Sig_transdc_His_kin-like_C"/>
</dbReference>
<feature type="modified residue" description="4-aspartylphosphate" evidence="7">
    <location>
        <position position="796"/>
    </location>
</feature>
<keyword evidence="3 7" id="KW-0597">Phosphoprotein</keyword>
<feature type="modified residue" description="4-aspartylphosphate" evidence="7">
    <location>
        <position position="918"/>
    </location>
</feature>
<dbReference type="Gene3D" id="3.30.450.40">
    <property type="match status" value="1"/>
</dbReference>
<dbReference type="OrthoDB" id="9801651at2"/>
<keyword evidence="14" id="KW-1185">Reference proteome</keyword>
<dbReference type="InterPro" id="IPR003594">
    <property type="entry name" value="HATPase_dom"/>
</dbReference>
<dbReference type="InterPro" id="IPR005467">
    <property type="entry name" value="His_kinase_dom"/>
</dbReference>
<dbReference type="CDD" id="cd16922">
    <property type="entry name" value="HATPase_EvgS-ArcB-TorS-like"/>
    <property type="match status" value="1"/>
</dbReference>
<reference evidence="13 14" key="1">
    <citation type="journal article" date="2013" name="Genome Announc.">
        <title>Draft Genome Sequence of Sphingobium ummariense Strain RL-3, a Hexachlorocyclohexane-Degrading Bacterium.</title>
        <authorList>
            <person name="Kohli P."/>
            <person name="Dua A."/>
            <person name="Sangwan N."/>
            <person name="Oldach P."/>
            <person name="Khurana J.P."/>
            <person name="Lal R."/>
        </authorList>
    </citation>
    <scope>NUCLEOTIDE SEQUENCE [LARGE SCALE GENOMIC DNA]</scope>
    <source>
        <strain evidence="13 14">RL-3</strain>
    </source>
</reference>
<keyword evidence="6" id="KW-0902">Two-component regulatory system</keyword>
<evidence type="ECO:0000256" key="6">
    <source>
        <dbReference type="ARBA" id="ARBA00023012"/>
    </source>
</evidence>
<dbReference type="Gene3D" id="3.30.565.10">
    <property type="entry name" value="Histidine kinase-like ATPase, C-terminal domain"/>
    <property type="match status" value="1"/>
</dbReference>
<dbReference type="Pfam" id="PF00072">
    <property type="entry name" value="Response_reg"/>
    <property type="match status" value="3"/>
</dbReference>
<feature type="domain" description="Response regulatory" evidence="12">
    <location>
        <begin position="869"/>
        <end position="985"/>
    </location>
</feature>
<evidence type="ECO:0000256" key="5">
    <source>
        <dbReference type="ARBA" id="ARBA00022777"/>
    </source>
</evidence>
<sequence>MTETRSARSGPRSDARAVLGLIVGLAFFLVSGALAYSNVQTLRESDQAIRHSHNILIALNELLSTTQDAETGQRGYLLTGNTGYLEPYRNAVSVLPARLDRLAELTRGNDTQQANLLLLRRHVNAKLQELRDSIELRRKEGISAAVALVMSGRGKEEMDAIRTQLDTMAREESQLRQLRVEEMSAASRTATTTGLAAALLGMALTVSVFILVLRTNRARARQAWLQAGHLGLAAAMRGDQTVEQLGESILAFLARYLGFQGGALFKGEDGLFRRVATLGVPADADMPHRFGMKEGLLGQVAAEGRAQILHDVPDRYLTIGSAFGRDQPRHLVIVPAKSYDVVNAVLELGSFDPVDDAALELLEESAASIGIALRSARFRARLQDALEETQRQAEELQAQSEELRANNDELETQSRQLQDSAVRLEAQQSELEQTNIRLEEQARQLQIQRDDLTRTQASLERQAAELEQASRYKSEFLANMSHELRTPLNSLLIMARLLAENRAGNMTADQIRHAETIETSGNDLLTLINDILDISKIEAGKLELRPQPMRIAPLLDKLHAVFAPAAQAKNLALRLEASADPSEIETDPQRVEQVLKNFLSNAIKFTEKGEIVLTVGRHANGRAVFTVRDTGVGIPDAQQQMIFEPFRQADGTISRKYGGTGLGLSISRELARLLGGELAVESKVGEGSAFSLLLPDRFDPSLSQMPALSLTDTPKPLVVPGSPPARVARTRPVPQDDRETLSGDARLILIVEDDPVFARILCEIAHEQGFQCLIAGTADEGALMVRQYLPHAVILDMSLPDHTGLSVLDRIKRDVRTRHIPVHVVSVDDNSQAALASGAIGYLFKPVKREALIDMLEGLEARMSQRMRRVLVVEDDAQQAESIKLLLASRDVETLEAHSAARCVEMLGEDTFDCMVLDLNLPDASGLDLLERLSGDETVGFPPVIIYTGRELDPEEELRLRRYSKSIIVKGAKSPERLLDEVTLFLHQVVSELPETQQQLIARSLSRDEGLEGREILLVEDDIRNVYALTSIFEPHGVHVRIARNGREALAALEKAAQDRAPPVDLVLMDIMMPEMDGLTAMREIRRQPWGMSLPIIALTAKAMEQDQQECLAAGANDYLAKPLDVDKLLSLVRVWMPR</sequence>
<dbReference type="SUPFAM" id="SSF55781">
    <property type="entry name" value="GAF domain-like"/>
    <property type="match status" value="1"/>
</dbReference>
<dbReference type="InterPro" id="IPR007891">
    <property type="entry name" value="CHASE3"/>
</dbReference>
<feature type="transmembrane region" description="Helical" evidence="10">
    <location>
        <begin position="194"/>
        <end position="213"/>
    </location>
</feature>
<dbReference type="eggNOG" id="COG0745">
    <property type="taxonomic scope" value="Bacteria"/>
</dbReference>
<feature type="domain" description="Response regulatory" evidence="12">
    <location>
        <begin position="747"/>
        <end position="860"/>
    </location>
</feature>
<dbReference type="Proteomes" id="UP000015523">
    <property type="component" value="Unassembled WGS sequence"/>
</dbReference>
<dbReference type="Gene3D" id="3.40.50.2300">
    <property type="match status" value="3"/>
</dbReference>
<dbReference type="PANTHER" id="PTHR45339">
    <property type="entry name" value="HYBRID SIGNAL TRANSDUCTION HISTIDINE KINASE J"/>
    <property type="match status" value="1"/>
</dbReference>
<dbReference type="eggNOG" id="COG4251">
    <property type="taxonomic scope" value="Bacteria"/>
</dbReference>
<dbReference type="PROSITE" id="PS50110">
    <property type="entry name" value="RESPONSE_REGULATORY"/>
    <property type="match status" value="3"/>
</dbReference>
<dbReference type="GO" id="GO:0000155">
    <property type="term" value="F:phosphorelay sensor kinase activity"/>
    <property type="evidence" value="ECO:0007669"/>
    <property type="project" value="InterPro"/>
</dbReference>
<feature type="domain" description="Response regulatory" evidence="12">
    <location>
        <begin position="1015"/>
        <end position="1137"/>
    </location>
</feature>
<dbReference type="CDD" id="cd19410">
    <property type="entry name" value="HK9-like_sensor"/>
    <property type="match status" value="1"/>
</dbReference>
<dbReference type="STRING" id="1346791.M529_15195"/>
<evidence type="ECO:0000256" key="4">
    <source>
        <dbReference type="ARBA" id="ARBA00022679"/>
    </source>
</evidence>
<dbReference type="InterPro" id="IPR029016">
    <property type="entry name" value="GAF-like_dom_sf"/>
</dbReference>
<dbReference type="InterPro" id="IPR036097">
    <property type="entry name" value="HisK_dim/P_sf"/>
</dbReference>
<dbReference type="PROSITE" id="PS50109">
    <property type="entry name" value="HIS_KIN"/>
    <property type="match status" value="1"/>
</dbReference>
<dbReference type="Gene3D" id="1.10.287.130">
    <property type="match status" value="1"/>
</dbReference>
<keyword evidence="10" id="KW-1133">Transmembrane helix</keyword>
<dbReference type="CDD" id="cd00156">
    <property type="entry name" value="REC"/>
    <property type="match status" value="2"/>
</dbReference>
<dbReference type="InterPro" id="IPR036890">
    <property type="entry name" value="HATPase_C_sf"/>
</dbReference>
<dbReference type="CDD" id="cd17546">
    <property type="entry name" value="REC_hyHK_CKI1_RcsC-like"/>
    <property type="match status" value="1"/>
</dbReference>
<keyword evidence="10" id="KW-0812">Transmembrane</keyword>
<dbReference type="PRINTS" id="PR00344">
    <property type="entry name" value="BCTRLSENSOR"/>
</dbReference>
<dbReference type="eggNOG" id="COG5278">
    <property type="taxonomic scope" value="Bacteria"/>
</dbReference>
<feature type="domain" description="Histidine kinase" evidence="11">
    <location>
        <begin position="479"/>
        <end position="698"/>
    </location>
</feature>
<dbReference type="eggNOG" id="COG3437">
    <property type="taxonomic scope" value="Bacteria"/>
</dbReference>
<evidence type="ECO:0000313" key="14">
    <source>
        <dbReference type="Proteomes" id="UP000015523"/>
    </source>
</evidence>
<feature type="coiled-coil region" evidence="8">
    <location>
        <begin position="379"/>
        <end position="469"/>
    </location>
</feature>
<dbReference type="SUPFAM" id="SSF52172">
    <property type="entry name" value="CheY-like"/>
    <property type="match status" value="3"/>
</dbReference>
<dbReference type="InterPro" id="IPR003661">
    <property type="entry name" value="HisK_dim/P_dom"/>
</dbReference>
<dbReference type="AlphaFoldDB" id="T0J010"/>
<dbReference type="Pfam" id="PF00512">
    <property type="entry name" value="HisKA"/>
    <property type="match status" value="1"/>
</dbReference>
<keyword evidence="10" id="KW-0472">Membrane</keyword>
<keyword evidence="5" id="KW-0418">Kinase</keyword>
<evidence type="ECO:0000259" key="11">
    <source>
        <dbReference type="PROSITE" id="PS50109"/>
    </source>
</evidence>
<dbReference type="Pfam" id="PF02518">
    <property type="entry name" value="HATPase_c"/>
    <property type="match status" value="1"/>
</dbReference>
<dbReference type="SMART" id="SM00065">
    <property type="entry name" value="GAF"/>
    <property type="match status" value="1"/>
</dbReference>
<organism evidence="13 14">
    <name type="scientific">Sphingobium ummariense RL-3</name>
    <dbReference type="NCBI Taxonomy" id="1346791"/>
    <lineage>
        <taxon>Bacteria</taxon>
        <taxon>Pseudomonadati</taxon>
        <taxon>Pseudomonadota</taxon>
        <taxon>Alphaproteobacteria</taxon>
        <taxon>Sphingomonadales</taxon>
        <taxon>Sphingomonadaceae</taxon>
        <taxon>Sphingobium</taxon>
    </lineage>
</organism>
<dbReference type="RefSeq" id="WP_021318778.1">
    <property type="nucleotide sequence ID" value="NZ_AUWY01000105.1"/>
</dbReference>
<evidence type="ECO:0000256" key="7">
    <source>
        <dbReference type="PROSITE-ProRule" id="PRU00169"/>
    </source>
</evidence>
<feature type="modified residue" description="4-aspartylphosphate" evidence="7">
    <location>
        <position position="1070"/>
    </location>
</feature>
<comment type="catalytic activity">
    <reaction evidence="1">
        <text>ATP + protein L-histidine = ADP + protein N-phospho-L-histidine.</text>
        <dbReference type="EC" id="2.7.13.3"/>
    </reaction>
</comment>
<dbReference type="SMART" id="SM00388">
    <property type="entry name" value="HisKA"/>
    <property type="match status" value="1"/>
</dbReference>
<evidence type="ECO:0000256" key="3">
    <source>
        <dbReference type="ARBA" id="ARBA00022553"/>
    </source>
</evidence>
<dbReference type="PATRIC" id="fig|1346791.3.peg.2923"/>
<dbReference type="InterPro" id="IPR011006">
    <property type="entry name" value="CheY-like_superfamily"/>
</dbReference>
<dbReference type="CDD" id="cd00082">
    <property type="entry name" value="HisKA"/>
    <property type="match status" value="1"/>
</dbReference>
<dbReference type="InterPro" id="IPR001789">
    <property type="entry name" value="Sig_transdc_resp-reg_receiver"/>
</dbReference>
<keyword evidence="8" id="KW-0175">Coiled coil</keyword>
<dbReference type="SUPFAM" id="SSF47384">
    <property type="entry name" value="Homodimeric domain of signal transducing histidine kinase"/>
    <property type="match status" value="1"/>
</dbReference>
<evidence type="ECO:0000256" key="8">
    <source>
        <dbReference type="SAM" id="Coils"/>
    </source>
</evidence>
<protein>
    <recommendedName>
        <fullName evidence="2">histidine kinase</fullName>
        <ecNumber evidence="2">2.7.13.3</ecNumber>
    </recommendedName>
</protein>
<dbReference type="SMART" id="SM00387">
    <property type="entry name" value="HATPase_c"/>
    <property type="match status" value="1"/>
</dbReference>
<comment type="caution">
    <text evidence="13">The sequence shown here is derived from an EMBL/GenBank/DDBJ whole genome shotgun (WGS) entry which is preliminary data.</text>
</comment>
<dbReference type="Pfam" id="PF13185">
    <property type="entry name" value="GAF_2"/>
    <property type="match status" value="1"/>
</dbReference>
<evidence type="ECO:0000259" key="12">
    <source>
        <dbReference type="PROSITE" id="PS50110"/>
    </source>
</evidence>
<feature type="region of interest" description="Disordered" evidence="9">
    <location>
        <begin position="713"/>
        <end position="738"/>
    </location>
</feature>
<evidence type="ECO:0000313" key="13">
    <source>
        <dbReference type="EMBL" id="EQB31321.1"/>
    </source>
</evidence>
<proteinExistence type="predicted"/>
<keyword evidence="4" id="KW-0808">Transferase</keyword>
<dbReference type="EMBL" id="AUWY01000105">
    <property type="protein sequence ID" value="EQB31321.1"/>
    <property type="molecule type" value="Genomic_DNA"/>
</dbReference>
<evidence type="ECO:0000256" key="1">
    <source>
        <dbReference type="ARBA" id="ARBA00000085"/>
    </source>
</evidence>
<feature type="compositionally biased region" description="Low complexity" evidence="9">
    <location>
        <begin position="724"/>
        <end position="733"/>
    </location>
</feature>
<dbReference type="SMART" id="SM00448">
    <property type="entry name" value="REC"/>
    <property type="match status" value="3"/>
</dbReference>
<dbReference type="PANTHER" id="PTHR45339:SF1">
    <property type="entry name" value="HYBRID SIGNAL TRANSDUCTION HISTIDINE KINASE J"/>
    <property type="match status" value="1"/>
</dbReference>
<evidence type="ECO:0000256" key="10">
    <source>
        <dbReference type="SAM" id="Phobius"/>
    </source>
</evidence>
<dbReference type="Pfam" id="PF05227">
    <property type="entry name" value="CHASE3"/>
    <property type="match status" value="1"/>
</dbReference>
<dbReference type="EC" id="2.7.13.3" evidence="2"/>
<accession>T0J010</accession>
<dbReference type="SUPFAM" id="SSF55874">
    <property type="entry name" value="ATPase domain of HSP90 chaperone/DNA topoisomerase II/histidine kinase"/>
    <property type="match status" value="1"/>
</dbReference>
<dbReference type="InterPro" id="IPR003018">
    <property type="entry name" value="GAF"/>
</dbReference>